<dbReference type="AlphaFoldDB" id="A0AAP5I8L6"/>
<organism evidence="5 6">
    <name type="scientific">Aetokthonos hydrillicola Thurmond2011</name>
    <dbReference type="NCBI Taxonomy" id="2712845"/>
    <lineage>
        <taxon>Bacteria</taxon>
        <taxon>Bacillati</taxon>
        <taxon>Cyanobacteriota</taxon>
        <taxon>Cyanophyceae</taxon>
        <taxon>Nostocales</taxon>
        <taxon>Hapalosiphonaceae</taxon>
        <taxon>Aetokthonos</taxon>
    </lineage>
</organism>
<dbReference type="FunFam" id="3.40.50.980:FF:000001">
    <property type="entry name" value="Non-ribosomal peptide synthetase"/>
    <property type="match status" value="1"/>
</dbReference>
<accession>A0AAP5I8L6</accession>
<dbReference type="InterPro" id="IPR020806">
    <property type="entry name" value="PKS_PP-bd"/>
</dbReference>
<sequence length="1119" mass="127436">MSLNKLGDLSQDEKRQLLVELLQKNKTRIRILPLSFAQQRLWFLDQLIADNPAYNIPEALKLSGSLNVNALEQSLKQLVQRHESLRTTYTIKDGNPVQVIASDLPLKLAVVNLQNLSENEREREVQRLISLEAKKPFDLSIGPLIRVLLFSLAKEEHILFLNLHHIIADGWSLGLFNRELGLLYDANCSNQPFPLPELPIQYADFAVWQREWLQGEVLESQLSYWKNHLSGLVPLELASDRIRPPIQTFKGGVLPVEIAEELFERLKVFSKKEDVTLYMCLLAVFGTLLYRYSHSLNIAIGSPIANRNRREIEGLIGFFVNTLVMKLNFSGNPTFKELLRRVREVTRGAYAHQDLPFEKLVDEFQRERDLSRNPLVQVLFALQNAPLEALKLNHLTITPLKYEFEYTRFDLELHLWEDSKVGISPTNNSTGLSGNFFYNADIFDQETIVRMFKHFQTLLHNVLVNPDEPLWQIPIMSEEEQQILGGNNFVEETQVCSLKQLFENQVNRTPDSIALIFGDKKWTYQELNEQANQLAHYFVLHGAKPETRIGIFLERSANMVKTMLGILKAGGAYVCLDTSYPQERLRYMLTSSGLDMVVSQQELLEKLPLSDIKVCCLDDEQDIITTQSSENIAIRGSLDNLLYIVYTSGSTGQPKGIAMSHRSFANLIATQAQSLSRPAKTLQFSSPSFDVASQEILFTLCTGGTLYLISHQIRQQPSAMLEFLMQQKIERLFLPFAFLEQLALTANESPQIPLCLREIITAGEQLKISPPLQQFFERLEQCTLINQYGPAETHVVTEYRLRQPASLWSALPPIGLPIPNTQVYILDSQLQVVPPGCVGEVYVGGVALARGYVNRPAETAQKFIPDPLGNKPGSRLYKTGDCARYRPDGTIEYIDRKDEQVKIRGYRIELGEIEVILNTHPGIKECVIVATEGNTSEKRLVAYFIPDKQKPTVNDLRDYLKKLLPDYMVPSFFLVVDKIPFSPNGKVDKKALSQIQPNENLPEEDFVAPRTKEEQIIASVWEEVLKLERVGIYQNFFNIGGNSLLIVQVQRKLSDRLDKEITVTDLFQYPTIYHLANYVVRRKNGEISLQPSLGDRVSKQKIALNRKAKDVRKKNDGRL</sequence>
<reference evidence="6" key="1">
    <citation type="journal article" date="2021" name="Science">
        <title>Hunting the eagle killer: A cyanobacterial neurotoxin causes vacuolar myelinopathy.</title>
        <authorList>
            <person name="Breinlinger S."/>
            <person name="Phillips T.J."/>
            <person name="Haram B.N."/>
            <person name="Mares J."/>
            <person name="Martinez Yerena J.A."/>
            <person name="Hrouzek P."/>
            <person name="Sobotka R."/>
            <person name="Henderson W.M."/>
            <person name="Schmieder P."/>
            <person name="Williams S.M."/>
            <person name="Lauderdale J.D."/>
            <person name="Wilde H.D."/>
            <person name="Gerrin W."/>
            <person name="Kust A."/>
            <person name="Washington J.W."/>
            <person name="Wagner C."/>
            <person name="Geier B."/>
            <person name="Liebeke M."/>
            <person name="Enke H."/>
            <person name="Niedermeyer T.H.J."/>
            <person name="Wilde S.B."/>
        </authorList>
    </citation>
    <scope>NUCLEOTIDE SEQUENCE [LARGE SCALE GENOMIC DNA]</scope>
    <source>
        <strain evidence="6">Thurmond2011</strain>
    </source>
</reference>
<dbReference type="Gene3D" id="2.30.38.10">
    <property type="entry name" value="Luciferase, Domain 3"/>
    <property type="match status" value="1"/>
</dbReference>
<dbReference type="GO" id="GO:0031177">
    <property type="term" value="F:phosphopantetheine binding"/>
    <property type="evidence" value="ECO:0007669"/>
    <property type="project" value="InterPro"/>
</dbReference>
<keyword evidence="2" id="KW-0596">Phosphopantetheine</keyword>
<dbReference type="Gene3D" id="3.30.559.30">
    <property type="entry name" value="Nonribosomal peptide synthetase, condensation domain"/>
    <property type="match status" value="1"/>
</dbReference>
<evidence type="ECO:0000259" key="4">
    <source>
        <dbReference type="PROSITE" id="PS50075"/>
    </source>
</evidence>
<dbReference type="InterPro" id="IPR010071">
    <property type="entry name" value="AA_adenyl_dom"/>
</dbReference>
<dbReference type="FunFam" id="3.30.300.30:FF:000010">
    <property type="entry name" value="Enterobactin synthetase component F"/>
    <property type="match status" value="1"/>
</dbReference>
<dbReference type="Gene3D" id="3.30.559.10">
    <property type="entry name" value="Chloramphenicol acetyltransferase-like domain"/>
    <property type="match status" value="1"/>
</dbReference>
<dbReference type="Pfam" id="PF13193">
    <property type="entry name" value="AMP-binding_C"/>
    <property type="match status" value="1"/>
</dbReference>
<dbReference type="InterPro" id="IPR023213">
    <property type="entry name" value="CAT-like_dom_sf"/>
</dbReference>
<dbReference type="SUPFAM" id="SSF56801">
    <property type="entry name" value="Acetyl-CoA synthetase-like"/>
    <property type="match status" value="1"/>
</dbReference>
<dbReference type="InterPro" id="IPR009081">
    <property type="entry name" value="PP-bd_ACP"/>
</dbReference>
<dbReference type="PROSITE" id="PS50075">
    <property type="entry name" value="CARRIER"/>
    <property type="match status" value="1"/>
</dbReference>
<comment type="cofactor">
    <cofactor evidence="1">
        <name>pantetheine 4'-phosphate</name>
        <dbReference type="ChEBI" id="CHEBI:47942"/>
    </cofactor>
</comment>
<dbReference type="SUPFAM" id="SSF52777">
    <property type="entry name" value="CoA-dependent acyltransferases"/>
    <property type="match status" value="2"/>
</dbReference>
<evidence type="ECO:0000256" key="3">
    <source>
        <dbReference type="ARBA" id="ARBA00022553"/>
    </source>
</evidence>
<dbReference type="InterPro" id="IPR036736">
    <property type="entry name" value="ACP-like_sf"/>
</dbReference>
<dbReference type="Pfam" id="PF00668">
    <property type="entry name" value="Condensation"/>
    <property type="match status" value="1"/>
</dbReference>
<dbReference type="InterPro" id="IPR045851">
    <property type="entry name" value="AMP-bd_C_sf"/>
</dbReference>
<dbReference type="InterPro" id="IPR020845">
    <property type="entry name" value="AMP-binding_CS"/>
</dbReference>
<dbReference type="Gene3D" id="3.30.300.30">
    <property type="match status" value="1"/>
</dbReference>
<comment type="caution">
    <text evidence="5">The sequence shown here is derived from an EMBL/GenBank/DDBJ whole genome shotgun (WGS) entry which is preliminary data.</text>
</comment>
<dbReference type="GO" id="GO:0043041">
    <property type="term" value="P:amino acid activation for nonribosomal peptide biosynthetic process"/>
    <property type="evidence" value="ECO:0007669"/>
    <property type="project" value="TreeGrafter"/>
</dbReference>
<dbReference type="Proteomes" id="UP000667802">
    <property type="component" value="Unassembled WGS sequence"/>
</dbReference>
<dbReference type="EMBL" id="JAALHA020000005">
    <property type="protein sequence ID" value="MDR9895587.1"/>
    <property type="molecule type" value="Genomic_DNA"/>
</dbReference>
<evidence type="ECO:0000256" key="1">
    <source>
        <dbReference type="ARBA" id="ARBA00001957"/>
    </source>
</evidence>
<dbReference type="GO" id="GO:0009239">
    <property type="term" value="P:enterobactin biosynthetic process"/>
    <property type="evidence" value="ECO:0007669"/>
    <property type="project" value="TreeGrafter"/>
</dbReference>
<dbReference type="PANTHER" id="PTHR45527">
    <property type="entry name" value="NONRIBOSOMAL PEPTIDE SYNTHETASE"/>
    <property type="match status" value="1"/>
</dbReference>
<evidence type="ECO:0000313" key="5">
    <source>
        <dbReference type="EMBL" id="MDR9895587.1"/>
    </source>
</evidence>
<feature type="domain" description="Carrier" evidence="4">
    <location>
        <begin position="1008"/>
        <end position="1083"/>
    </location>
</feature>
<dbReference type="FunFam" id="3.30.559.10:FF:000012">
    <property type="entry name" value="Non-ribosomal peptide synthetase"/>
    <property type="match status" value="1"/>
</dbReference>
<evidence type="ECO:0000313" key="6">
    <source>
        <dbReference type="Proteomes" id="UP000667802"/>
    </source>
</evidence>
<dbReference type="GO" id="GO:0009366">
    <property type="term" value="C:enterobactin synthetase complex"/>
    <property type="evidence" value="ECO:0007669"/>
    <property type="project" value="TreeGrafter"/>
</dbReference>
<dbReference type="CDD" id="cd17651">
    <property type="entry name" value="A_NRPS_VisG_like"/>
    <property type="match status" value="1"/>
</dbReference>
<dbReference type="NCBIfam" id="TIGR01733">
    <property type="entry name" value="AA-adenyl-dom"/>
    <property type="match status" value="1"/>
</dbReference>
<dbReference type="Gene3D" id="3.40.50.980">
    <property type="match status" value="2"/>
</dbReference>
<dbReference type="CDD" id="cd19531">
    <property type="entry name" value="LCL_NRPS-like"/>
    <property type="match status" value="1"/>
</dbReference>
<dbReference type="Pfam" id="PF00501">
    <property type="entry name" value="AMP-binding"/>
    <property type="match status" value="1"/>
</dbReference>
<dbReference type="SUPFAM" id="SSF47336">
    <property type="entry name" value="ACP-like"/>
    <property type="match status" value="1"/>
</dbReference>
<dbReference type="InterPro" id="IPR000873">
    <property type="entry name" value="AMP-dep_synth/lig_dom"/>
</dbReference>
<dbReference type="GO" id="GO:0047527">
    <property type="term" value="F:2,3-dihydroxybenzoate-serine ligase activity"/>
    <property type="evidence" value="ECO:0007669"/>
    <property type="project" value="TreeGrafter"/>
</dbReference>
<dbReference type="InterPro" id="IPR025110">
    <property type="entry name" value="AMP-bd_C"/>
</dbReference>
<dbReference type="Pfam" id="PF00550">
    <property type="entry name" value="PP-binding"/>
    <property type="match status" value="1"/>
</dbReference>
<dbReference type="RefSeq" id="WP_310833842.1">
    <property type="nucleotide sequence ID" value="NZ_JAALHA020000005.1"/>
</dbReference>
<gene>
    <name evidence="5" type="ORF">G7B40_013560</name>
</gene>
<protein>
    <submittedName>
        <fullName evidence="5">Amino acid adenylation domain-containing protein</fullName>
    </submittedName>
</protein>
<proteinExistence type="predicted"/>
<dbReference type="FunFam" id="2.30.38.10:FF:000001">
    <property type="entry name" value="Non-ribosomal peptide synthetase PvdI"/>
    <property type="match status" value="1"/>
</dbReference>
<dbReference type="GO" id="GO:0005829">
    <property type="term" value="C:cytosol"/>
    <property type="evidence" value="ECO:0007669"/>
    <property type="project" value="TreeGrafter"/>
</dbReference>
<name>A0AAP5I8L6_9CYAN</name>
<evidence type="ECO:0000256" key="2">
    <source>
        <dbReference type="ARBA" id="ARBA00022450"/>
    </source>
</evidence>
<dbReference type="Gene3D" id="1.10.1200.10">
    <property type="entry name" value="ACP-like"/>
    <property type="match status" value="1"/>
</dbReference>
<dbReference type="PANTHER" id="PTHR45527:SF1">
    <property type="entry name" value="FATTY ACID SYNTHASE"/>
    <property type="match status" value="1"/>
</dbReference>
<dbReference type="PROSITE" id="PS00455">
    <property type="entry name" value="AMP_BINDING"/>
    <property type="match status" value="1"/>
</dbReference>
<keyword evidence="6" id="KW-1185">Reference proteome</keyword>
<dbReference type="GO" id="GO:0008610">
    <property type="term" value="P:lipid biosynthetic process"/>
    <property type="evidence" value="ECO:0007669"/>
    <property type="project" value="UniProtKB-ARBA"/>
</dbReference>
<dbReference type="SMART" id="SM00823">
    <property type="entry name" value="PKS_PP"/>
    <property type="match status" value="1"/>
</dbReference>
<keyword evidence="3" id="KW-0597">Phosphoprotein</keyword>
<dbReference type="InterPro" id="IPR001242">
    <property type="entry name" value="Condensation_dom"/>
</dbReference>